<dbReference type="Proteomes" id="UP000223968">
    <property type="component" value="Unassembled WGS sequence"/>
</dbReference>
<organism evidence="2 3">
    <name type="scientific">Helicocarpus griseus UAMH5409</name>
    <dbReference type="NCBI Taxonomy" id="1447875"/>
    <lineage>
        <taxon>Eukaryota</taxon>
        <taxon>Fungi</taxon>
        <taxon>Dikarya</taxon>
        <taxon>Ascomycota</taxon>
        <taxon>Pezizomycotina</taxon>
        <taxon>Eurotiomycetes</taxon>
        <taxon>Eurotiomycetidae</taxon>
        <taxon>Onygenales</taxon>
        <taxon>Ajellomycetaceae</taxon>
        <taxon>Helicocarpus</taxon>
    </lineage>
</organism>
<sequence length="139" mass="14927">MDGDSEMLSSSESSQNSEPQTPTGGRPSGQTPNFPSSELSPPGSQDASGTGPSRMDYGDSQPEYATATSSQFVQGDNSGAGGETWEDQGSAIPRAEPGASWNNKKAEEEYQRAMEAVVDRDFSLKEFGDPFDDRDMMER</sequence>
<evidence type="ECO:0000313" key="3">
    <source>
        <dbReference type="Proteomes" id="UP000223968"/>
    </source>
</evidence>
<proteinExistence type="predicted"/>
<evidence type="ECO:0000313" key="2">
    <source>
        <dbReference type="EMBL" id="PGH18577.1"/>
    </source>
</evidence>
<keyword evidence="3" id="KW-1185">Reference proteome</keyword>
<reference evidence="2 3" key="1">
    <citation type="submission" date="2017-10" db="EMBL/GenBank/DDBJ databases">
        <title>Comparative genomics in systemic dimorphic fungi from Ajellomycetaceae.</title>
        <authorList>
            <person name="Munoz J.F."/>
            <person name="Mcewen J.G."/>
            <person name="Clay O.K."/>
            <person name="Cuomo C.A."/>
        </authorList>
    </citation>
    <scope>NUCLEOTIDE SEQUENCE [LARGE SCALE GENOMIC DNA]</scope>
    <source>
        <strain evidence="2 3">UAMH5409</strain>
    </source>
</reference>
<dbReference type="OrthoDB" id="5377039at2759"/>
<name>A0A2B7YD96_9EURO</name>
<evidence type="ECO:0000256" key="1">
    <source>
        <dbReference type="SAM" id="MobiDB-lite"/>
    </source>
</evidence>
<dbReference type="AlphaFoldDB" id="A0A2B7YD96"/>
<gene>
    <name evidence="2" type="ORF">AJ79_00356</name>
</gene>
<comment type="caution">
    <text evidence="2">The sequence shown here is derived from an EMBL/GenBank/DDBJ whole genome shotgun (WGS) entry which is preliminary data.</text>
</comment>
<feature type="compositionally biased region" description="Low complexity" evidence="1">
    <location>
        <begin position="1"/>
        <end position="18"/>
    </location>
</feature>
<feature type="region of interest" description="Disordered" evidence="1">
    <location>
        <begin position="1"/>
        <end position="112"/>
    </location>
</feature>
<feature type="compositionally biased region" description="Polar residues" evidence="1">
    <location>
        <begin position="66"/>
        <end position="77"/>
    </location>
</feature>
<protein>
    <submittedName>
        <fullName evidence="2">Uncharacterized protein</fullName>
    </submittedName>
</protein>
<accession>A0A2B7YD96</accession>
<dbReference type="EMBL" id="PDNB01000003">
    <property type="protein sequence ID" value="PGH18577.1"/>
    <property type="molecule type" value="Genomic_DNA"/>
</dbReference>
<feature type="compositionally biased region" description="Polar residues" evidence="1">
    <location>
        <begin position="19"/>
        <end position="51"/>
    </location>
</feature>